<keyword evidence="3" id="KW-1185">Reference proteome</keyword>
<protein>
    <submittedName>
        <fullName evidence="2">Chemotaxis protein CheW</fullName>
    </submittedName>
</protein>
<comment type="caution">
    <text evidence="2">The sequence shown here is derived from an EMBL/GenBank/DDBJ whole genome shotgun (WGS) entry which is preliminary data.</text>
</comment>
<name>A0ABS8DPQ7_9GAMM</name>
<dbReference type="Pfam" id="PF01584">
    <property type="entry name" value="CheW"/>
    <property type="match status" value="1"/>
</dbReference>
<dbReference type="SMART" id="SM00260">
    <property type="entry name" value="CheW"/>
    <property type="match status" value="1"/>
</dbReference>
<dbReference type="Gene3D" id="2.40.50.180">
    <property type="entry name" value="CheA-289, Domain 4"/>
    <property type="match status" value="1"/>
</dbReference>
<proteinExistence type="predicted"/>
<dbReference type="PANTHER" id="PTHR22617">
    <property type="entry name" value="CHEMOTAXIS SENSOR HISTIDINE KINASE-RELATED"/>
    <property type="match status" value="1"/>
</dbReference>
<dbReference type="InterPro" id="IPR036061">
    <property type="entry name" value="CheW-like_dom_sf"/>
</dbReference>
<dbReference type="Gene3D" id="2.30.30.40">
    <property type="entry name" value="SH3 Domains"/>
    <property type="match status" value="1"/>
</dbReference>
<gene>
    <name evidence="2" type="ORF">GEV37_03840</name>
</gene>
<dbReference type="PANTHER" id="PTHR22617:SF23">
    <property type="entry name" value="CHEMOTAXIS PROTEIN CHEW"/>
    <property type="match status" value="1"/>
</dbReference>
<dbReference type="SUPFAM" id="SSF50341">
    <property type="entry name" value="CheW-like"/>
    <property type="match status" value="1"/>
</dbReference>
<evidence type="ECO:0000313" key="3">
    <source>
        <dbReference type="Proteomes" id="UP001319882"/>
    </source>
</evidence>
<sequence>MTAPTMSDPSALGLGEALARQGEAHTRVDVDEPARQLVLFRLGGQRFALPGSAVREILDGQQSVYFVPGVPDGIEGVIHLRGAIESVITLERLLDLPAPPPGAGMLLLVHAAGIRTGVRIEALEDVCEVGESTLKPPEALNDTLAPFVTALIHRDAREAIALLDADALLGAFQAGQG</sequence>
<feature type="domain" description="CheW-like" evidence="1">
    <location>
        <begin position="34"/>
        <end position="174"/>
    </location>
</feature>
<dbReference type="EMBL" id="WHVL01000001">
    <property type="protein sequence ID" value="MCB8888259.1"/>
    <property type="molecule type" value="Genomic_DNA"/>
</dbReference>
<organism evidence="2 3">
    <name type="scientific">Vreelandella malpeensis</name>
    <dbReference type="NCBI Taxonomy" id="1172368"/>
    <lineage>
        <taxon>Bacteria</taxon>
        <taxon>Pseudomonadati</taxon>
        <taxon>Pseudomonadota</taxon>
        <taxon>Gammaproteobacteria</taxon>
        <taxon>Oceanospirillales</taxon>
        <taxon>Halomonadaceae</taxon>
        <taxon>Vreelandella</taxon>
    </lineage>
</organism>
<accession>A0ABS8DPQ7</accession>
<evidence type="ECO:0000259" key="1">
    <source>
        <dbReference type="PROSITE" id="PS50851"/>
    </source>
</evidence>
<dbReference type="InterPro" id="IPR002545">
    <property type="entry name" value="CheW-lke_dom"/>
</dbReference>
<dbReference type="Proteomes" id="UP001319882">
    <property type="component" value="Unassembled WGS sequence"/>
</dbReference>
<reference evidence="2 3" key="1">
    <citation type="journal article" date="2021" name="Sci. Rep.">
        <title>Genome analysis of a halophilic bacterium Halomonas malpeensis YU-PRIM-29(T) reveals its exopolysaccharide and pigment producing capabilities.</title>
        <authorList>
            <person name="Athmika"/>
            <person name="Ghate S.D."/>
            <person name="Arun A.B."/>
            <person name="Rao S.S."/>
            <person name="Kumar S.T.A."/>
            <person name="Kandiyil M.K."/>
            <person name="Saptami K."/>
            <person name="Rekha P.D."/>
        </authorList>
    </citation>
    <scope>NUCLEOTIDE SEQUENCE [LARGE SCALE GENOMIC DNA]</scope>
    <source>
        <strain evidence="3">prim 29</strain>
    </source>
</reference>
<evidence type="ECO:0000313" key="2">
    <source>
        <dbReference type="EMBL" id="MCB8888259.1"/>
    </source>
</evidence>
<dbReference type="InterPro" id="IPR039315">
    <property type="entry name" value="CheW"/>
</dbReference>
<dbReference type="PROSITE" id="PS50851">
    <property type="entry name" value="CHEW"/>
    <property type="match status" value="1"/>
</dbReference>